<name>A0A151MZ14_ALLMI</name>
<organism evidence="1 2">
    <name type="scientific">Alligator mississippiensis</name>
    <name type="common">American alligator</name>
    <dbReference type="NCBI Taxonomy" id="8496"/>
    <lineage>
        <taxon>Eukaryota</taxon>
        <taxon>Metazoa</taxon>
        <taxon>Chordata</taxon>
        <taxon>Craniata</taxon>
        <taxon>Vertebrata</taxon>
        <taxon>Euteleostomi</taxon>
        <taxon>Archelosauria</taxon>
        <taxon>Archosauria</taxon>
        <taxon>Crocodylia</taxon>
        <taxon>Alligatoridae</taxon>
        <taxon>Alligatorinae</taxon>
        <taxon>Alligator</taxon>
    </lineage>
</organism>
<dbReference type="AlphaFoldDB" id="A0A151MZ14"/>
<comment type="caution">
    <text evidence="1">The sequence shown here is derived from an EMBL/GenBank/DDBJ whole genome shotgun (WGS) entry which is preliminary data.</text>
</comment>
<gene>
    <name evidence="1" type="ORF">Y1Q_0016137</name>
</gene>
<dbReference type="EMBL" id="AKHW03004567">
    <property type="protein sequence ID" value="KYO29659.1"/>
    <property type="molecule type" value="Genomic_DNA"/>
</dbReference>
<sequence>MYQLLLQSQNVPVAPGSHYCPYLSHYPEDPAAFLCFYSIVSPSPVAKAKKQNLKALHINASLIHNLNHCLIISTVIPAES</sequence>
<protein>
    <submittedName>
        <fullName evidence="1">Uncharacterized protein</fullName>
    </submittedName>
</protein>
<accession>A0A151MZ14</accession>
<evidence type="ECO:0000313" key="2">
    <source>
        <dbReference type="Proteomes" id="UP000050525"/>
    </source>
</evidence>
<proteinExistence type="predicted"/>
<evidence type="ECO:0000313" key="1">
    <source>
        <dbReference type="EMBL" id="KYO29659.1"/>
    </source>
</evidence>
<reference evidence="1 2" key="1">
    <citation type="journal article" date="2012" name="Genome Biol.">
        <title>Sequencing three crocodilian genomes to illuminate the evolution of archosaurs and amniotes.</title>
        <authorList>
            <person name="St John J.A."/>
            <person name="Braun E.L."/>
            <person name="Isberg S.R."/>
            <person name="Miles L.G."/>
            <person name="Chong A.Y."/>
            <person name="Gongora J."/>
            <person name="Dalzell P."/>
            <person name="Moran C."/>
            <person name="Bed'hom B."/>
            <person name="Abzhanov A."/>
            <person name="Burgess S.C."/>
            <person name="Cooksey A.M."/>
            <person name="Castoe T.A."/>
            <person name="Crawford N.G."/>
            <person name="Densmore L.D."/>
            <person name="Drew J.C."/>
            <person name="Edwards S.V."/>
            <person name="Faircloth B.C."/>
            <person name="Fujita M.K."/>
            <person name="Greenwold M.J."/>
            <person name="Hoffmann F.G."/>
            <person name="Howard J.M."/>
            <person name="Iguchi T."/>
            <person name="Janes D.E."/>
            <person name="Khan S.Y."/>
            <person name="Kohno S."/>
            <person name="de Koning A.J."/>
            <person name="Lance S.L."/>
            <person name="McCarthy F.M."/>
            <person name="McCormack J.E."/>
            <person name="Merchant M.E."/>
            <person name="Peterson D.G."/>
            <person name="Pollock D.D."/>
            <person name="Pourmand N."/>
            <person name="Raney B.J."/>
            <person name="Roessler K.A."/>
            <person name="Sanford J.R."/>
            <person name="Sawyer R.H."/>
            <person name="Schmidt C.J."/>
            <person name="Triplett E.W."/>
            <person name="Tuberville T.D."/>
            <person name="Venegas-Anaya M."/>
            <person name="Howard J.T."/>
            <person name="Jarvis E.D."/>
            <person name="Guillette L.J.Jr."/>
            <person name="Glenn T.C."/>
            <person name="Green R.E."/>
            <person name="Ray D.A."/>
        </authorList>
    </citation>
    <scope>NUCLEOTIDE SEQUENCE [LARGE SCALE GENOMIC DNA]</scope>
    <source>
        <strain evidence="1">KSC_2009_1</strain>
    </source>
</reference>
<dbReference type="Proteomes" id="UP000050525">
    <property type="component" value="Unassembled WGS sequence"/>
</dbReference>
<keyword evidence="2" id="KW-1185">Reference proteome</keyword>